<dbReference type="EMBL" id="MU827781">
    <property type="protein sequence ID" value="KAJ7337046.1"/>
    <property type="molecule type" value="Genomic_DNA"/>
</dbReference>
<proteinExistence type="predicted"/>
<dbReference type="Proteomes" id="UP001163046">
    <property type="component" value="Unassembled WGS sequence"/>
</dbReference>
<evidence type="ECO:0000313" key="2">
    <source>
        <dbReference type="EMBL" id="KAJ7337046.1"/>
    </source>
</evidence>
<name>A0A9W9YE41_9CNID</name>
<gene>
    <name evidence="2" type="ORF">OS493_009896</name>
</gene>
<protein>
    <submittedName>
        <fullName evidence="2">Uncharacterized protein</fullName>
    </submittedName>
</protein>
<comment type="caution">
    <text evidence="2">The sequence shown here is derived from an EMBL/GenBank/DDBJ whole genome shotgun (WGS) entry which is preliminary data.</text>
</comment>
<dbReference type="OrthoDB" id="10573469at2759"/>
<sequence length="174" mass="19275">MELEVTAAQESTSVKKSIILKPTNPGDVKVVLVKQYLSSSDGKEHENEATSNKRKSFELAGAEQFNKQCPSGKRKRSVQLAGTSKPTVPLVQDLPKDHNSSLDIDEDVDCMQGTSDNSIQALPSKEHYQSAIEVLPSSTTHVNKSLDLLLQQDDKLVNQFQDCILLPNWLDKKK</sequence>
<keyword evidence="3" id="KW-1185">Reference proteome</keyword>
<reference evidence="2" key="1">
    <citation type="submission" date="2023-01" db="EMBL/GenBank/DDBJ databases">
        <title>Genome assembly of the deep-sea coral Lophelia pertusa.</title>
        <authorList>
            <person name="Herrera S."/>
            <person name="Cordes E."/>
        </authorList>
    </citation>
    <scope>NUCLEOTIDE SEQUENCE</scope>
    <source>
        <strain evidence="2">USNM1676648</strain>
        <tissue evidence="2">Polyp</tissue>
    </source>
</reference>
<accession>A0A9W9YE41</accession>
<organism evidence="2 3">
    <name type="scientific">Desmophyllum pertusum</name>
    <dbReference type="NCBI Taxonomy" id="174260"/>
    <lineage>
        <taxon>Eukaryota</taxon>
        <taxon>Metazoa</taxon>
        <taxon>Cnidaria</taxon>
        <taxon>Anthozoa</taxon>
        <taxon>Hexacorallia</taxon>
        <taxon>Scleractinia</taxon>
        <taxon>Caryophylliina</taxon>
        <taxon>Caryophylliidae</taxon>
        <taxon>Desmophyllum</taxon>
    </lineage>
</organism>
<evidence type="ECO:0000256" key="1">
    <source>
        <dbReference type="SAM" id="MobiDB-lite"/>
    </source>
</evidence>
<dbReference type="AlphaFoldDB" id="A0A9W9YE41"/>
<evidence type="ECO:0000313" key="3">
    <source>
        <dbReference type="Proteomes" id="UP001163046"/>
    </source>
</evidence>
<feature type="region of interest" description="Disordered" evidence="1">
    <location>
        <begin position="63"/>
        <end position="99"/>
    </location>
</feature>